<dbReference type="InterPro" id="IPR040079">
    <property type="entry name" value="Glutathione_S-Trfase"/>
</dbReference>
<dbReference type="GO" id="GO:0005737">
    <property type="term" value="C:cytoplasm"/>
    <property type="evidence" value="ECO:0007669"/>
    <property type="project" value="TreeGrafter"/>
</dbReference>
<dbReference type="SUPFAM" id="SSF52833">
    <property type="entry name" value="Thioredoxin-like"/>
    <property type="match status" value="1"/>
</dbReference>
<dbReference type="AlphaFoldDB" id="A0A7S4ASS7"/>
<dbReference type="SUPFAM" id="SSF47616">
    <property type="entry name" value="GST C-terminal domain-like"/>
    <property type="match status" value="1"/>
</dbReference>
<dbReference type="PANTHER" id="PTHR43968">
    <property type="match status" value="1"/>
</dbReference>
<dbReference type="Pfam" id="PF13409">
    <property type="entry name" value="GST_N_2"/>
    <property type="match status" value="1"/>
</dbReference>
<gene>
    <name evidence="4" type="ORF">PAUS00366_LOCUS18457</name>
</gene>
<proteinExistence type="predicted"/>
<evidence type="ECO:0000313" key="4">
    <source>
        <dbReference type="EMBL" id="CAE0725700.1"/>
    </source>
</evidence>
<sequence length="547" mass="58843">MARIVCCSASALFSSLVWILVATGPTATSSRGGFAEGFTARRPRLLALPSSPTSSTTPTRTSTPTFTPSPRYAFVRGGGAASALEATATDAAGSQSLSSPASFELPTWDDLESIVEESKNNGAPEQKPVLTLYRDTNGWCPFCERVWVAVRAKGLPYQETLVPLQGKPEWYKQMVPTGLVPAVLFHGDQAENEEETDTPSTPNTRRELVWESDAILRALDAKFPDTVRLMRDDDEDFNEALKLQDRVQAAGFKMAYANRNGTLTDAEIEEHRSAFGGVLDELDSALATVQEQQTGDGACFRLGPDFSGLDAIMVPTLERWRHQLPLTENFDILEGRPHLEAWFDHMEAFPAFGARIAGDEYSWTATASMFLRYFGGGEDKPKVAAGIARADAAAEELAEGFSTAHASASSTTTTTTSALEAANKLVSNHAAVLKDCLGGSEPPKSQGHIPRAGASAEETVDALLRHVVVRLLQHKAVEENGATSATETLPTSMPMPRDLVMENDDAIQGALALRTVAKRLCVPRDMGAPSAALLRGILCTVADDLED</sequence>
<dbReference type="InterPro" id="IPR004045">
    <property type="entry name" value="Glutathione_S-Trfase_N"/>
</dbReference>
<dbReference type="PANTHER" id="PTHR43968:SF14">
    <property type="entry name" value="GLUTATHIONE S-TRANSFERASE"/>
    <property type="match status" value="1"/>
</dbReference>
<dbReference type="InterPro" id="IPR036282">
    <property type="entry name" value="Glutathione-S-Trfase_C_sf"/>
</dbReference>
<protein>
    <recommendedName>
        <fullName evidence="3">GST N-terminal domain-containing protein</fullName>
    </recommendedName>
</protein>
<accession>A0A7S4ASS7</accession>
<dbReference type="Gene3D" id="3.40.30.10">
    <property type="entry name" value="Glutaredoxin"/>
    <property type="match status" value="1"/>
</dbReference>
<evidence type="ECO:0000256" key="1">
    <source>
        <dbReference type="SAM" id="MobiDB-lite"/>
    </source>
</evidence>
<organism evidence="4">
    <name type="scientific">Pseudo-nitzschia australis</name>
    <dbReference type="NCBI Taxonomy" id="44445"/>
    <lineage>
        <taxon>Eukaryota</taxon>
        <taxon>Sar</taxon>
        <taxon>Stramenopiles</taxon>
        <taxon>Ochrophyta</taxon>
        <taxon>Bacillariophyta</taxon>
        <taxon>Bacillariophyceae</taxon>
        <taxon>Bacillariophycidae</taxon>
        <taxon>Bacillariales</taxon>
        <taxon>Bacillariaceae</taxon>
        <taxon>Pseudo-nitzschia</taxon>
    </lineage>
</organism>
<keyword evidence="2" id="KW-0732">Signal</keyword>
<dbReference type="SFLD" id="SFLDS00019">
    <property type="entry name" value="Glutathione_Transferase_(cytos"/>
    <property type="match status" value="1"/>
</dbReference>
<dbReference type="EMBL" id="HBIX01027224">
    <property type="protein sequence ID" value="CAE0725700.1"/>
    <property type="molecule type" value="Transcribed_RNA"/>
</dbReference>
<feature type="domain" description="GST N-terminal" evidence="3">
    <location>
        <begin position="128"/>
        <end position="227"/>
    </location>
</feature>
<evidence type="ECO:0000256" key="2">
    <source>
        <dbReference type="SAM" id="SignalP"/>
    </source>
</evidence>
<name>A0A7S4ASS7_9STRA</name>
<feature type="signal peptide" evidence="2">
    <location>
        <begin position="1"/>
        <end position="22"/>
    </location>
</feature>
<reference evidence="4" key="1">
    <citation type="submission" date="2021-01" db="EMBL/GenBank/DDBJ databases">
        <authorList>
            <person name="Corre E."/>
            <person name="Pelletier E."/>
            <person name="Niang G."/>
            <person name="Scheremetjew M."/>
            <person name="Finn R."/>
            <person name="Kale V."/>
            <person name="Holt S."/>
            <person name="Cochrane G."/>
            <person name="Meng A."/>
            <person name="Brown T."/>
            <person name="Cohen L."/>
        </authorList>
    </citation>
    <scope>NUCLEOTIDE SEQUENCE</scope>
    <source>
        <strain evidence="4">10249 10 AB</strain>
    </source>
</reference>
<dbReference type="CDD" id="cd00570">
    <property type="entry name" value="GST_N_family"/>
    <property type="match status" value="1"/>
</dbReference>
<dbReference type="Gene3D" id="1.20.1050.10">
    <property type="match status" value="1"/>
</dbReference>
<evidence type="ECO:0000259" key="3">
    <source>
        <dbReference type="PROSITE" id="PS50404"/>
    </source>
</evidence>
<dbReference type="InterPro" id="IPR036249">
    <property type="entry name" value="Thioredoxin-like_sf"/>
</dbReference>
<dbReference type="Pfam" id="PF13410">
    <property type="entry name" value="GST_C_2"/>
    <property type="match status" value="1"/>
</dbReference>
<dbReference type="InterPro" id="IPR050983">
    <property type="entry name" value="GST_Omega/HSP26"/>
</dbReference>
<dbReference type="PROSITE" id="PS50404">
    <property type="entry name" value="GST_NTER"/>
    <property type="match status" value="1"/>
</dbReference>
<feature type="chain" id="PRO_5031520450" description="GST N-terminal domain-containing protein" evidence="2">
    <location>
        <begin position="23"/>
        <end position="547"/>
    </location>
</feature>
<feature type="region of interest" description="Disordered" evidence="1">
    <location>
        <begin position="46"/>
        <end position="68"/>
    </location>
</feature>